<reference evidence="1" key="1">
    <citation type="submission" date="2022-07" db="EMBL/GenBank/DDBJ databases">
        <title>Genome Sequence of Phlebia brevispora.</title>
        <authorList>
            <person name="Buettner E."/>
        </authorList>
    </citation>
    <scope>NUCLEOTIDE SEQUENCE</scope>
    <source>
        <strain evidence="1">MPL23</strain>
    </source>
</reference>
<comment type="caution">
    <text evidence="1">The sequence shown here is derived from an EMBL/GenBank/DDBJ whole genome shotgun (WGS) entry which is preliminary data.</text>
</comment>
<dbReference type="EMBL" id="JANHOG010002768">
    <property type="protein sequence ID" value="KAJ3520169.1"/>
    <property type="molecule type" value="Genomic_DNA"/>
</dbReference>
<sequence length="86" mass="9129">MAQNFKDIRTKGIEVLTEMSTELAKLGSSETTASSNAYTAACKDIENKELTAEFVSSAANKLAESRKEILSGISKGNAKICKNVAA</sequence>
<evidence type="ECO:0000313" key="1">
    <source>
        <dbReference type="EMBL" id="KAJ3520169.1"/>
    </source>
</evidence>
<keyword evidence="2" id="KW-1185">Reference proteome</keyword>
<accession>A0ACC1RLT8</accession>
<name>A0ACC1RLT8_9APHY</name>
<dbReference type="Proteomes" id="UP001148662">
    <property type="component" value="Unassembled WGS sequence"/>
</dbReference>
<protein>
    <submittedName>
        <fullName evidence="1">Uncharacterized protein</fullName>
    </submittedName>
</protein>
<gene>
    <name evidence="1" type="ORF">NM688_g9201</name>
</gene>
<organism evidence="1 2">
    <name type="scientific">Phlebia brevispora</name>
    <dbReference type="NCBI Taxonomy" id="194682"/>
    <lineage>
        <taxon>Eukaryota</taxon>
        <taxon>Fungi</taxon>
        <taxon>Dikarya</taxon>
        <taxon>Basidiomycota</taxon>
        <taxon>Agaricomycotina</taxon>
        <taxon>Agaricomycetes</taxon>
        <taxon>Polyporales</taxon>
        <taxon>Meruliaceae</taxon>
        <taxon>Phlebia</taxon>
    </lineage>
</organism>
<proteinExistence type="predicted"/>
<evidence type="ECO:0000313" key="2">
    <source>
        <dbReference type="Proteomes" id="UP001148662"/>
    </source>
</evidence>